<keyword evidence="5 15" id="KW-0378">Hydrolase</keyword>
<evidence type="ECO:0000256" key="1">
    <source>
        <dbReference type="ARBA" id="ARBA00004613"/>
    </source>
</evidence>
<comment type="catalytic activity">
    <reaction evidence="14">
        <text>[(1-&gt;4)-alpha-D-galacturonosyl](n) + H2O = alpha-D-galacturonate + [(1-&gt;4)-alpha-D-galacturonosyl](n-1)</text>
        <dbReference type="Rhea" id="RHEA:14117"/>
        <dbReference type="Rhea" id="RHEA-COMP:14570"/>
        <dbReference type="Rhea" id="RHEA-COMP:14572"/>
        <dbReference type="ChEBI" id="CHEBI:15377"/>
        <dbReference type="ChEBI" id="CHEBI:58658"/>
        <dbReference type="ChEBI" id="CHEBI:140523"/>
        <dbReference type="EC" id="3.2.1.67"/>
    </reaction>
</comment>
<dbReference type="PANTHER" id="PTHR31736:SF12">
    <property type="entry name" value="EXO-POLYGALACTURONASE, PUTATIVE-RELATED"/>
    <property type="match status" value="1"/>
</dbReference>
<dbReference type="PANTHER" id="PTHR31736">
    <property type="match status" value="1"/>
</dbReference>
<dbReference type="GeneID" id="39586063"/>
<gene>
    <name evidence="16" type="ORF">EHS24_001520</name>
</gene>
<organism evidence="16 17">
    <name type="scientific">Apiotrichum porosum</name>
    <dbReference type="NCBI Taxonomy" id="105984"/>
    <lineage>
        <taxon>Eukaryota</taxon>
        <taxon>Fungi</taxon>
        <taxon>Dikarya</taxon>
        <taxon>Basidiomycota</taxon>
        <taxon>Agaricomycotina</taxon>
        <taxon>Tremellomycetes</taxon>
        <taxon>Trichosporonales</taxon>
        <taxon>Trichosporonaceae</taxon>
        <taxon>Apiotrichum</taxon>
    </lineage>
</organism>
<evidence type="ECO:0000256" key="14">
    <source>
        <dbReference type="ARBA" id="ARBA00048766"/>
    </source>
</evidence>
<keyword evidence="6" id="KW-1015">Disulfide bond</keyword>
<comment type="similarity">
    <text evidence="2 15">Belongs to the glycosyl hydrolase 28 family.</text>
</comment>
<protein>
    <recommendedName>
        <fullName evidence="13">galacturonan 1,4-alpha-galacturonidase</fullName>
        <ecNumber evidence="13">3.2.1.67</ecNumber>
    </recommendedName>
</protein>
<evidence type="ECO:0000256" key="5">
    <source>
        <dbReference type="ARBA" id="ARBA00022801"/>
    </source>
</evidence>
<dbReference type="RefSeq" id="XP_028474617.1">
    <property type="nucleotide sequence ID" value="XM_028617310.1"/>
</dbReference>
<dbReference type="EC" id="3.2.1.67" evidence="13"/>
<evidence type="ECO:0000256" key="15">
    <source>
        <dbReference type="RuleBase" id="RU361169"/>
    </source>
</evidence>
<accession>A0A427XKT1</accession>
<dbReference type="Pfam" id="PF00295">
    <property type="entry name" value="Glyco_hydro_28"/>
    <property type="match status" value="1"/>
</dbReference>
<dbReference type="Gene3D" id="2.160.20.10">
    <property type="entry name" value="Single-stranded right-handed beta-helix, Pectin lyase-like"/>
    <property type="match status" value="1"/>
</dbReference>
<comment type="subcellular location">
    <subcellularLocation>
        <location evidence="1">Secreted</location>
    </subcellularLocation>
</comment>
<dbReference type="Proteomes" id="UP000279236">
    <property type="component" value="Unassembled WGS sequence"/>
</dbReference>
<proteinExistence type="inferred from homology"/>
<evidence type="ECO:0000256" key="9">
    <source>
        <dbReference type="ARBA" id="ARBA00023295"/>
    </source>
</evidence>
<dbReference type="GO" id="GO:0004650">
    <property type="term" value="F:polygalacturonase activity"/>
    <property type="evidence" value="ECO:0007669"/>
    <property type="project" value="InterPro"/>
</dbReference>
<dbReference type="SUPFAM" id="SSF51126">
    <property type="entry name" value="Pectin lyase-like"/>
    <property type="match status" value="1"/>
</dbReference>
<comment type="function">
    <text evidence="12">Specific in hydrolyzing the terminal glycosidic bond of polygalacturonic acid and oligogalacturonates.</text>
</comment>
<dbReference type="InterPro" id="IPR012334">
    <property type="entry name" value="Pectin_lyas_fold"/>
</dbReference>
<keyword evidence="17" id="KW-1185">Reference proteome</keyword>
<dbReference type="GO" id="GO:0047911">
    <property type="term" value="F:galacturan 1,4-alpha-galacturonidase activity"/>
    <property type="evidence" value="ECO:0007669"/>
    <property type="project" value="UniProtKB-EC"/>
</dbReference>
<reference evidence="16 17" key="1">
    <citation type="submission" date="2018-11" db="EMBL/GenBank/DDBJ databases">
        <title>Genome sequence of Apiotrichum porosum DSM 27194.</title>
        <authorList>
            <person name="Aliyu H."/>
            <person name="Gorte O."/>
            <person name="Ochsenreither K."/>
        </authorList>
    </citation>
    <scope>NUCLEOTIDE SEQUENCE [LARGE SCALE GENOMIC DNA]</scope>
    <source>
        <strain evidence="16 17">DSM 27194</strain>
    </source>
</reference>
<evidence type="ECO:0000313" key="17">
    <source>
        <dbReference type="Proteomes" id="UP000279236"/>
    </source>
</evidence>
<keyword evidence="7" id="KW-0325">Glycoprotein</keyword>
<evidence type="ECO:0000256" key="7">
    <source>
        <dbReference type="ARBA" id="ARBA00023180"/>
    </source>
</evidence>
<keyword evidence="9 15" id="KW-0326">Glycosidase</keyword>
<evidence type="ECO:0000256" key="6">
    <source>
        <dbReference type="ARBA" id="ARBA00023157"/>
    </source>
</evidence>
<evidence type="ECO:0000313" key="16">
    <source>
        <dbReference type="EMBL" id="RSH79470.1"/>
    </source>
</evidence>
<evidence type="ECO:0000256" key="12">
    <source>
        <dbReference type="ARBA" id="ARBA00037312"/>
    </source>
</evidence>
<evidence type="ECO:0000256" key="3">
    <source>
        <dbReference type="ARBA" id="ARBA00022525"/>
    </source>
</evidence>
<name>A0A427XKT1_9TREE</name>
<evidence type="ECO:0000256" key="4">
    <source>
        <dbReference type="ARBA" id="ARBA00022729"/>
    </source>
</evidence>
<dbReference type="GO" id="GO:0071555">
    <property type="term" value="P:cell wall organization"/>
    <property type="evidence" value="ECO:0007669"/>
    <property type="project" value="UniProtKB-KW"/>
</dbReference>
<keyword evidence="10" id="KW-0961">Cell wall biogenesis/degradation</keyword>
<dbReference type="STRING" id="105984.A0A427XKT1"/>
<dbReference type="InterPro" id="IPR000743">
    <property type="entry name" value="Glyco_hydro_28"/>
</dbReference>
<dbReference type="AlphaFoldDB" id="A0A427XKT1"/>
<keyword evidence="3" id="KW-0964">Secreted</keyword>
<keyword evidence="4" id="KW-0732">Signal</keyword>
<dbReference type="OrthoDB" id="187139at2759"/>
<evidence type="ECO:0000256" key="2">
    <source>
        <dbReference type="ARBA" id="ARBA00008834"/>
    </source>
</evidence>
<dbReference type="EMBL" id="RSCE01000010">
    <property type="protein sequence ID" value="RSH79470.1"/>
    <property type="molecule type" value="Genomic_DNA"/>
</dbReference>
<keyword evidence="8" id="KW-0119">Carbohydrate metabolism</keyword>
<evidence type="ECO:0000256" key="11">
    <source>
        <dbReference type="ARBA" id="ARBA00023326"/>
    </source>
</evidence>
<sequence>MKFSPLIWATPALAAVLPHVPTAGELLEAVDQVLFPADHDSSIFSITEGFNELLGGWGGICSLVATPEGQDDTDNIERLFQRCGKNSIVTLPSERYNITRPLTLHLENMYVSIKGWLSFSSDNIDSWIEKSYVFPFQDQRLAFIIEGHDFVIDGHGTGGIDGNGQAWYDWAEGVGNKHGRPIAMTLKGVRNGVVNGFQIIQPQLWAHLVWDSANIVYDKCYVNATNFNTKALTWAHSGLQNTDGINTYRSRNVAVSHFVYQGGDDCIALKPNSTEIALNDIRCHGGAGIAFGSIGQYAGTTDIIRNVAMSNLHLSPSSQDQLYHGVYFKSWVGVEVGKPPNGGGGGAGWCKNVSISHVHVDDAIHPIALTSSLTYLEDEHGKYKDTSVFKWSHINFTDFSGTSRGNRVVWMDCSAAMPCHKFNFTHINIVPGRQDIPDIGYVCNNVHKVVGDMPDCHPSDSDEETDAGGTV</sequence>
<evidence type="ECO:0000256" key="8">
    <source>
        <dbReference type="ARBA" id="ARBA00023277"/>
    </source>
</evidence>
<evidence type="ECO:0000256" key="10">
    <source>
        <dbReference type="ARBA" id="ARBA00023316"/>
    </source>
</evidence>
<evidence type="ECO:0000256" key="13">
    <source>
        <dbReference type="ARBA" id="ARBA00038933"/>
    </source>
</evidence>
<keyword evidence="11" id="KW-0624">Polysaccharide degradation</keyword>
<comment type="caution">
    <text evidence="16">The sequence shown here is derived from an EMBL/GenBank/DDBJ whole genome shotgun (WGS) entry which is preliminary data.</text>
</comment>
<dbReference type="InterPro" id="IPR011050">
    <property type="entry name" value="Pectin_lyase_fold/virulence"/>
</dbReference>
<dbReference type="GO" id="GO:0005576">
    <property type="term" value="C:extracellular region"/>
    <property type="evidence" value="ECO:0007669"/>
    <property type="project" value="UniProtKB-SubCell"/>
</dbReference>
<dbReference type="GO" id="GO:0000272">
    <property type="term" value="P:polysaccharide catabolic process"/>
    <property type="evidence" value="ECO:0007669"/>
    <property type="project" value="UniProtKB-KW"/>
</dbReference>